<accession>A0AAF0QFG9</accession>
<dbReference type="AlphaFoldDB" id="A0AAF0QFG9"/>
<keyword evidence="3" id="KW-1185">Reference proteome</keyword>
<dbReference type="EMBL" id="CP133614">
    <property type="protein sequence ID" value="WMV19601.1"/>
    <property type="molecule type" value="Genomic_DNA"/>
</dbReference>
<evidence type="ECO:0000313" key="2">
    <source>
        <dbReference type="EMBL" id="WMV19601.1"/>
    </source>
</evidence>
<gene>
    <name evidence="2" type="ORF">MTR67_012986</name>
</gene>
<organism evidence="2 3">
    <name type="scientific">Solanum verrucosum</name>
    <dbReference type="NCBI Taxonomy" id="315347"/>
    <lineage>
        <taxon>Eukaryota</taxon>
        <taxon>Viridiplantae</taxon>
        <taxon>Streptophyta</taxon>
        <taxon>Embryophyta</taxon>
        <taxon>Tracheophyta</taxon>
        <taxon>Spermatophyta</taxon>
        <taxon>Magnoliopsida</taxon>
        <taxon>eudicotyledons</taxon>
        <taxon>Gunneridae</taxon>
        <taxon>Pentapetalae</taxon>
        <taxon>asterids</taxon>
        <taxon>lamiids</taxon>
        <taxon>Solanales</taxon>
        <taxon>Solanaceae</taxon>
        <taxon>Solanoideae</taxon>
        <taxon>Solaneae</taxon>
        <taxon>Solanum</taxon>
    </lineage>
</organism>
<protein>
    <submittedName>
        <fullName evidence="2">Uncharacterized protein</fullName>
    </submittedName>
</protein>
<evidence type="ECO:0000313" key="3">
    <source>
        <dbReference type="Proteomes" id="UP001234989"/>
    </source>
</evidence>
<sequence length="81" mass="8934">MWDPCIARAFPSSNDLSGGVGMKSLDKIMPPRRPYARNVNARNTNAAPPAPDQKVSNAEFQNAIQFLAQSETNQNNQQAQF</sequence>
<proteinExistence type="predicted"/>
<reference evidence="2" key="1">
    <citation type="submission" date="2023-08" db="EMBL/GenBank/DDBJ databases">
        <title>A de novo genome assembly of Solanum verrucosum Schlechtendal, a Mexican diploid species geographically isolated from the other diploid A-genome species in potato relatives.</title>
        <authorList>
            <person name="Hosaka K."/>
        </authorList>
    </citation>
    <scope>NUCLEOTIDE SEQUENCE</scope>
    <source>
        <tissue evidence="2">Young leaves</tissue>
    </source>
</reference>
<evidence type="ECO:0000256" key="1">
    <source>
        <dbReference type="SAM" id="MobiDB-lite"/>
    </source>
</evidence>
<dbReference type="Proteomes" id="UP001234989">
    <property type="component" value="Chromosome 3"/>
</dbReference>
<name>A0AAF0QFG9_SOLVR</name>
<feature type="region of interest" description="Disordered" evidence="1">
    <location>
        <begin position="13"/>
        <end position="54"/>
    </location>
</feature>
<feature type="compositionally biased region" description="Low complexity" evidence="1">
    <location>
        <begin position="36"/>
        <end position="47"/>
    </location>
</feature>